<sequence>MYMYFPSLCKSGFCKERQMEIPLSVMFAVQGQRTPRVTQGLTYKNSQQKSLQNQRPVGCEAGETGSLFYLKKRRFMTMWMPFLQLVAICIFLQVPGCFPSCLIRGSVANCAFRGLVSVPALPAHVTHLYLEMNRIGEINSTSLSGLEQLQELDLGRQYVPLVVRNDAFSGQSRMRKLTLGFNVGLRLEPQAFVGLSGLQELHLDYCSLDDSVLKENILQPLSSLETLDLFGNQIKTLQPSRFFAISNLTDLNLKLNKIDKICESDLAGFRGKHFKVLNLDSVNLKAMSKDSFDWQKCGNPFRGMSFQTLDLSSNGLSVARSKQFFRAIEGTKIAHLKLSGHMGKGFSFNNLPDPDRTTFDGLKNSSVLTLDLSKNRIFALQHGVFSPLQEVVHIDISQNRVNQIHRNAFEGLQGHLKLLNLSHNLLGEIYSHTFAPLANLQVLDLSHNHIGALGYDSFSGLHLLRALNLKGNSLRELGFPASLPSLNDLQLSDNRLTPSSVSSITRFASNIVHLDIRDNRLTNLADVHTFGTHLKRLKHLAFGGNTIRGCTLSARVPSTGLNHLQVLDLHSSSLQSLWSQGKCLNLFDSLEHLVVLNLSFNALRTLPPGVFKGLASAVEMDLSSNALTYLQPDVLPKSLKVLVLSDNFVASPDPAALRSLRLLDLGMNRFRCDANLGSFLTWLNETDVTFLGPVEELRCEFPAGFYRVPLLNYSVQVTQQSNELYVHEMRGEADVFSSSYSRGRPQPSQETDCCPSCCSLSSEASSSSIINQTLQQQQLRERIQTNDLSGDIVEM</sequence>
<evidence type="ECO:0000256" key="1">
    <source>
        <dbReference type="ARBA" id="ARBA00022614"/>
    </source>
</evidence>
<keyword evidence="2" id="KW-0677">Repeat</keyword>
<evidence type="ECO:0000256" key="2">
    <source>
        <dbReference type="ARBA" id="ARBA00022737"/>
    </source>
</evidence>
<name>A0A1B1MR42_SCOMX</name>
<keyword evidence="3" id="KW-0472">Membrane</keyword>
<proteinExistence type="evidence at transcript level"/>
<evidence type="ECO:0000313" key="4">
    <source>
        <dbReference type="EMBL" id="ANS71058.1"/>
    </source>
</evidence>
<dbReference type="PANTHER" id="PTHR45712:SF22">
    <property type="entry name" value="INSULIN-LIKE GROWTH FACTOR-BINDING PROTEIN COMPLEX ACID LABILE SUBUNIT"/>
    <property type="match status" value="1"/>
</dbReference>
<dbReference type="AlphaFoldDB" id="A0A1B1MR42"/>
<dbReference type="InterPro" id="IPR032675">
    <property type="entry name" value="LRR_dom_sf"/>
</dbReference>
<gene>
    <name evidence="4" type="primary">tlr5-a</name>
</gene>
<feature type="transmembrane region" description="Helical" evidence="3">
    <location>
        <begin position="75"/>
        <end position="94"/>
    </location>
</feature>
<dbReference type="EMBL" id="KX525706">
    <property type="protein sequence ID" value="ANS71058.1"/>
    <property type="molecule type" value="mRNA"/>
</dbReference>
<evidence type="ECO:0000256" key="3">
    <source>
        <dbReference type="SAM" id="Phobius"/>
    </source>
</evidence>
<reference evidence="4" key="1">
    <citation type="submission" date="2016-07" db="EMBL/GenBank/DDBJ databases">
        <title>The mucosal expression signatures of toll-like receptor in turbot (Scophthalmus maximus) following bacterial challenge.</title>
        <authorList>
            <person name="Li C."/>
        </authorList>
    </citation>
    <scope>NUCLEOTIDE SEQUENCE</scope>
</reference>
<dbReference type="PANTHER" id="PTHR45712">
    <property type="entry name" value="AGAP008170-PA"/>
    <property type="match status" value="1"/>
</dbReference>
<dbReference type="InterPro" id="IPR003591">
    <property type="entry name" value="Leu-rich_rpt_typical-subtyp"/>
</dbReference>
<dbReference type="SMART" id="SM00365">
    <property type="entry name" value="LRR_SD22"/>
    <property type="match status" value="6"/>
</dbReference>
<dbReference type="InterPro" id="IPR050333">
    <property type="entry name" value="SLRP"/>
</dbReference>
<accession>A0A1B1MR42</accession>
<dbReference type="Pfam" id="PF13855">
    <property type="entry name" value="LRR_8"/>
    <property type="match status" value="3"/>
</dbReference>
<organism evidence="4">
    <name type="scientific">Scophthalmus maximus</name>
    <name type="common">Turbot</name>
    <name type="synonym">Psetta maxima</name>
    <dbReference type="NCBI Taxonomy" id="52904"/>
    <lineage>
        <taxon>Eukaryota</taxon>
        <taxon>Metazoa</taxon>
        <taxon>Chordata</taxon>
        <taxon>Craniata</taxon>
        <taxon>Vertebrata</taxon>
        <taxon>Euteleostomi</taxon>
        <taxon>Actinopterygii</taxon>
        <taxon>Neopterygii</taxon>
        <taxon>Teleostei</taxon>
        <taxon>Neoteleostei</taxon>
        <taxon>Acanthomorphata</taxon>
        <taxon>Carangaria</taxon>
        <taxon>Pleuronectiformes</taxon>
        <taxon>Pleuronectoidei</taxon>
        <taxon>Scophthalmidae</taxon>
        <taxon>Scophthalmus</taxon>
    </lineage>
</organism>
<dbReference type="FunFam" id="3.80.10.10:FF:000306">
    <property type="entry name" value="Toll-like receptor 5"/>
    <property type="match status" value="1"/>
</dbReference>
<keyword evidence="3" id="KW-0812">Transmembrane</keyword>
<dbReference type="SMART" id="SM00369">
    <property type="entry name" value="LRR_TYP"/>
    <property type="match status" value="13"/>
</dbReference>
<keyword evidence="3" id="KW-1133">Transmembrane helix</keyword>
<protein>
    <submittedName>
        <fullName evidence="4">Tlr5-a</fullName>
    </submittedName>
</protein>
<dbReference type="GO" id="GO:0005615">
    <property type="term" value="C:extracellular space"/>
    <property type="evidence" value="ECO:0007669"/>
    <property type="project" value="TreeGrafter"/>
</dbReference>
<dbReference type="InterPro" id="IPR001611">
    <property type="entry name" value="Leu-rich_rpt"/>
</dbReference>
<dbReference type="SUPFAM" id="SSF52058">
    <property type="entry name" value="L domain-like"/>
    <property type="match status" value="2"/>
</dbReference>
<dbReference type="Gene3D" id="3.80.10.10">
    <property type="entry name" value="Ribonuclease Inhibitor"/>
    <property type="match status" value="3"/>
</dbReference>
<dbReference type="PROSITE" id="PS51450">
    <property type="entry name" value="LRR"/>
    <property type="match status" value="3"/>
</dbReference>
<keyword evidence="1" id="KW-0433">Leucine-rich repeat</keyword>